<protein>
    <recommendedName>
        <fullName evidence="1">Retrotransposon gag domain-containing protein</fullName>
    </recommendedName>
</protein>
<reference evidence="2 3" key="1">
    <citation type="journal article" date="2024" name="Proc. Natl. Acad. Sci. U.S.A.">
        <title>The genetic regulatory architecture and epigenomic basis for age-related changes in rattlesnake venom.</title>
        <authorList>
            <person name="Hogan M.P."/>
            <person name="Holding M.L."/>
            <person name="Nystrom G.S."/>
            <person name="Colston T.J."/>
            <person name="Bartlett D.A."/>
            <person name="Mason A.J."/>
            <person name="Ellsworth S.A."/>
            <person name="Rautsaw R.M."/>
            <person name="Lawrence K.C."/>
            <person name="Strickland J.L."/>
            <person name="He B."/>
            <person name="Fraser P."/>
            <person name="Margres M.J."/>
            <person name="Gilbert D.M."/>
            <person name="Gibbs H.L."/>
            <person name="Parkinson C.L."/>
            <person name="Rokyta D.R."/>
        </authorList>
    </citation>
    <scope>NUCLEOTIDE SEQUENCE [LARGE SCALE GENOMIC DNA]</scope>
    <source>
        <strain evidence="2">DRR0105</strain>
    </source>
</reference>
<comment type="caution">
    <text evidence="2">The sequence shown here is derived from an EMBL/GenBank/DDBJ whole genome shotgun (WGS) entry which is preliminary data.</text>
</comment>
<dbReference type="Pfam" id="PF03732">
    <property type="entry name" value="Retrotrans_gag"/>
    <property type="match status" value="1"/>
</dbReference>
<dbReference type="EMBL" id="JAOTOJ010000008">
    <property type="protein sequence ID" value="KAK9396578.1"/>
    <property type="molecule type" value="Genomic_DNA"/>
</dbReference>
<feature type="domain" description="Retrotransposon gag" evidence="1">
    <location>
        <begin position="2"/>
        <end position="76"/>
    </location>
</feature>
<gene>
    <name evidence="2" type="ORF">NXF25_019939</name>
</gene>
<proteinExistence type="predicted"/>
<sequence>MTENLEGDPAEWMVPLHDEGAPELGDADTFLEGLWARFGDATQAHQAEYDIRSIRRRNRSMTEYIREFCSIAGRLRG</sequence>
<evidence type="ECO:0000313" key="3">
    <source>
        <dbReference type="Proteomes" id="UP001474421"/>
    </source>
</evidence>
<dbReference type="InterPro" id="IPR005162">
    <property type="entry name" value="Retrotrans_gag_dom"/>
</dbReference>
<evidence type="ECO:0000313" key="2">
    <source>
        <dbReference type="EMBL" id="KAK9396578.1"/>
    </source>
</evidence>
<evidence type="ECO:0000259" key="1">
    <source>
        <dbReference type="Pfam" id="PF03732"/>
    </source>
</evidence>
<organism evidence="2 3">
    <name type="scientific">Crotalus adamanteus</name>
    <name type="common">Eastern diamondback rattlesnake</name>
    <dbReference type="NCBI Taxonomy" id="8729"/>
    <lineage>
        <taxon>Eukaryota</taxon>
        <taxon>Metazoa</taxon>
        <taxon>Chordata</taxon>
        <taxon>Craniata</taxon>
        <taxon>Vertebrata</taxon>
        <taxon>Euteleostomi</taxon>
        <taxon>Lepidosauria</taxon>
        <taxon>Squamata</taxon>
        <taxon>Bifurcata</taxon>
        <taxon>Unidentata</taxon>
        <taxon>Episquamata</taxon>
        <taxon>Toxicofera</taxon>
        <taxon>Serpentes</taxon>
        <taxon>Colubroidea</taxon>
        <taxon>Viperidae</taxon>
        <taxon>Crotalinae</taxon>
        <taxon>Crotalus</taxon>
    </lineage>
</organism>
<dbReference type="AlphaFoldDB" id="A0AAW1B3N0"/>
<name>A0AAW1B3N0_CROAD</name>
<dbReference type="Proteomes" id="UP001474421">
    <property type="component" value="Unassembled WGS sequence"/>
</dbReference>
<accession>A0AAW1B3N0</accession>
<keyword evidence="3" id="KW-1185">Reference proteome</keyword>